<protein>
    <submittedName>
        <fullName evidence="5">Stripe rust resistance protein-like</fullName>
    </submittedName>
</protein>
<dbReference type="InterPro" id="IPR036388">
    <property type="entry name" value="WH-like_DNA-bd_sf"/>
</dbReference>
<feature type="region of interest" description="Disordered" evidence="3">
    <location>
        <begin position="122"/>
        <end position="147"/>
    </location>
</feature>
<dbReference type="SUPFAM" id="SSF52047">
    <property type="entry name" value="RNI-like"/>
    <property type="match status" value="1"/>
</dbReference>
<dbReference type="PRINTS" id="PR00364">
    <property type="entry name" value="DISEASERSIST"/>
</dbReference>
<keyword evidence="1" id="KW-0677">Repeat</keyword>
<proteinExistence type="predicted"/>
<dbReference type="InterPro" id="IPR032675">
    <property type="entry name" value="LRR_dom_sf"/>
</dbReference>
<gene>
    <name evidence="5" type="primary">K0059E09.32</name>
</gene>
<dbReference type="SUPFAM" id="SSF52540">
    <property type="entry name" value="P-loop containing nucleoside triphosphate hydrolases"/>
    <property type="match status" value="2"/>
</dbReference>
<dbReference type="EMBL" id="AP011484">
    <property type="protein sequence ID" value="BBD82448.1"/>
    <property type="molecule type" value="Genomic_DNA"/>
</dbReference>
<dbReference type="Gene3D" id="3.80.10.10">
    <property type="entry name" value="Ribonuclease Inhibitor"/>
    <property type="match status" value="1"/>
</dbReference>
<evidence type="ECO:0000313" key="5">
    <source>
        <dbReference type="EMBL" id="BBD82448.1"/>
    </source>
</evidence>
<dbReference type="AlphaFoldDB" id="A0A679B9Y1"/>
<dbReference type="Gene3D" id="1.10.10.10">
    <property type="entry name" value="Winged helix-like DNA-binding domain superfamily/Winged helix DNA-binding domain"/>
    <property type="match status" value="1"/>
</dbReference>
<dbReference type="InterPro" id="IPR055414">
    <property type="entry name" value="LRR_R13L4/SHOC2-like"/>
</dbReference>
<dbReference type="Gene3D" id="1.10.8.430">
    <property type="entry name" value="Helical domain of apoptotic protease-activating factors"/>
    <property type="match status" value="1"/>
</dbReference>
<sequence>MEAALGPLISALITVNLPRFLDWLGEEDGQEFEALKNNVDTIRRWFDAIDLLIQQHRLIVSKDSRNFRKEWILPLRHLANKIEDCVDQLQATKTKKARDFFEKRIDELSKESKEKHVELTKYFSNPPQKKNDAPDPPAAHEAAPKAHHEMVGIKGVVKELRELVVRQSDCQSERKLRVICIVGFGGIGKTSLVSEVIDEFPHTWVSASGKSAQQVVNELRDKLRNGLSGANRKILCHLISSSILEEQPPDEDEPVGRVIRYYDKGKGIDGASLSSNLAQVMNKGVHNKDIHMLADNDSGKVLEIKNACPGTPQFVDTNSALNKKKDASLEEAREFYKGKGAADIASTSNHNSEVMNDIGVLGASTKHVGRYLIVIDDVQERAVLEDIISSNVLRHMEVDSTIIATTTIQSVAYCDSGSGEHQVYKLKKLTSPDDQKSLFLQVAQMQQTDLSSTVEENTLKKVIGRCDGLPLALVSIAEDVRGDPSSNRCEKALRCNVCDDHHISNGPLGRMQRVLFYSYHNLDSDIIKDFLLYFGMFPRGHPVKRDSLIRRWMAEGLNITSDDGSSNYLNCILEALIDRNIIQPIPESNINVVSSNIKENVKRCQLPGMILEYISYQSNSEQFMHKWLYHEDPPKEYVRRLTVHNYKDDRNITRAFPNLRTLAVFPTKDEKDEGAAVVGLKANFADYKFLRVLDLEECDGLNNKHLKEICDQLLLLKYLSLGGSITEVPREIARLKCLQTLDLRRSCPNIMVPIEVFYLLPELKHLLGMFQILAQDIFLVRKLEKKLSDGCQLQTLAGFVIGKRRRISWLMIHMTSPLRKLKIWCKSNADKANLTHVSETIQKFIREGISMIGVDRSLSIHWKEGCSTDFLDFSNEALGILTSLKLKGQLQNFPQFVSRLEGIKKLCISSTGLRGNTIITGVRGLKYLEYLKLVDDNLVELVIKSKGESGQYYFHSLKQICLVSYPNLPRIEIQDGALKFVISLHLHSSQLPNPSFVIGVKHLKKLEDITLISQGDGDHNKENMDLWKEEARLHPNRPNVWEIKKPRHGERKW</sequence>
<dbReference type="InterPro" id="IPR042197">
    <property type="entry name" value="Apaf_helical"/>
</dbReference>
<dbReference type="InterPro" id="IPR044974">
    <property type="entry name" value="Disease_R_plants"/>
</dbReference>
<keyword evidence="2" id="KW-0611">Plant defense</keyword>
<dbReference type="GO" id="GO:0098542">
    <property type="term" value="P:defense response to other organism"/>
    <property type="evidence" value="ECO:0007669"/>
    <property type="project" value="TreeGrafter"/>
</dbReference>
<organism evidence="5">
    <name type="scientific">Oryza sativa subsp. indica</name>
    <name type="common">Rice</name>
    <dbReference type="NCBI Taxonomy" id="39946"/>
    <lineage>
        <taxon>Eukaryota</taxon>
        <taxon>Viridiplantae</taxon>
        <taxon>Streptophyta</taxon>
        <taxon>Embryophyta</taxon>
        <taxon>Tracheophyta</taxon>
        <taxon>Spermatophyta</taxon>
        <taxon>Magnoliopsida</taxon>
        <taxon>Liliopsida</taxon>
        <taxon>Poales</taxon>
        <taxon>Poaceae</taxon>
        <taxon>BOP clade</taxon>
        <taxon>Oryzoideae</taxon>
        <taxon>Oryzeae</taxon>
        <taxon>Oryzinae</taxon>
        <taxon>Oryza</taxon>
        <taxon>Oryza sativa</taxon>
    </lineage>
</organism>
<dbReference type="Gene3D" id="3.40.50.300">
    <property type="entry name" value="P-loop containing nucleotide triphosphate hydrolases"/>
    <property type="match status" value="1"/>
</dbReference>
<evidence type="ECO:0000256" key="2">
    <source>
        <dbReference type="ARBA" id="ARBA00022821"/>
    </source>
</evidence>
<feature type="domain" description="Disease resistance R13L4/SHOC-2-like LRR" evidence="4">
    <location>
        <begin position="682"/>
        <end position="1039"/>
    </location>
</feature>
<reference evidence="5" key="1">
    <citation type="submission" date="2009-05" db="EMBL/GenBank/DDBJ databases">
        <title>Oryza sativa Indica Group genomic DNA, chromosome 11, BAC clone:K0059E09, cultivar:Kasalath.</title>
        <authorList>
            <person name="Matsumoto T."/>
            <person name="Wu J."/>
            <person name="Kanamori H."/>
        </authorList>
    </citation>
    <scope>NUCLEOTIDE SEQUENCE</scope>
</reference>
<accession>A0A679B9Y1</accession>
<evidence type="ECO:0000256" key="1">
    <source>
        <dbReference type="ARBA" id="ARBA00022737"/>
    </source>
</evidence>
<dbReference type="GO" id="GO:0043531">
    <property type="term" value="F:ADP binding"/>
    <property type="evidence" value="ECO:0007669"/>
    <property type="project" value="InterPro"/>
</dbReference>
<evidence type="ECO:0000259" key="4">
    <source>
        <dbReference type="Pfam" id="PF23598"/>
    </source>
</evidence>
<dbReference type="InterPro" id="IPR027417">
    <property type="entry name" value="P-loop_NTPase"/>
</dbReference>
<dbReference type="PANTHER" id="PTHR23155:SF1227">
    <property type="entry name" value="OS11G0462500 PROTEIN"/>
    <property type="match status" value="1"/>
</dbReference>
<dbReference type="PANTHER" id="PTHR23155">
    <property type="entry name" value="DISEASE RESISTANCE PROTEIN RP"/>
    <property type="match status" value="1"/>
</dbReference>
<dbReference type="Pfam" id="PF23598">
    <property type="entry name" value="LRR_14"/>
    <property type="match status" value="1"/>
</dbReference>
<name>A0A679B9Y1_ORYSI</name>
<evidence type="ECO:0000256" key="3">
    <source>
        <dbReference type="SAM" id="MobiDB-lite"/>
    </source>
</evidence>